<reference evidence="2" key="1">
    <citation type="journal article" date="2020" name="BMC Genomics">
        <title>Correction to: Identification and distribution of gene clusters required for synthesis of sphingolipid metabolism inhibitors in diverse species of the filamentous fungus Fusarium.</title>
        <authorList>
            <person name="Kim H.S."/>
            <person name="Lohmar J.M."/>
            <person name="Busman M."/>
            <person name="Brown D.W."/>
            <person name="Naumann T.A."/>
            <person name="Divon H.H."/>
            <person name="Lysoe E."/>
            <person name="Uhlig S."/>
            <person name="Proctor R.H."/>
        </authorList>
    </citation>
    <scope>NUCLEOTIDE SEQUENCE</scope>
    <source>
        <strain evidence="2">NRRL 20472</strain>
    </source>
</reference>
<evidence type="ECO:0000259" key="1">
    <source>
        <dbReference type="PROSITE" id="PS50181"/>
    </source>
</evidence>
<dbReference type="Pfam" id="PF00646">
    <property type="entry name" value="F-box"/>
    <property type="match status" value="1"/>
</dbReference>
<dbReference type="OrthoDB" id="5422579at2759"/>
<sequence length="115" mass="12695">MASNNHVRVASGILGNLPPELLDQIISELPSIGVKNLRLTCTYLSQVVQLNVIRVFLSPNPVNIEISKAITDHKILRSTVTEIIYDDTCFYPHKALVMRIAFTITTMGTTLISAT</sequence>
<keyword evidence="3" id="KW-1185">Reference proteome</keyword>
<dbReference type="PROSITE" id="PS50181">
    <property type="entry name" value="FBOX"/>
    <property type="match status" value="1"/>
</dbReference>
<dbReference type="InterPro" id="IPR001810">
    <property type="entry name" value="F-box_dom"/>
</dbReference>
<evidence type="ECO:0000313" key="2">
    <source>
        <dbReference type="EMBL" id="KAF4962217.1"/>
    </source>
</evidence>
<dbReference type="InterPro" id="IPR036047">
    <property type="entry name" value="F-box-like_dom_sf"/>
</dbReference>
<protein>
    <recommendedName>
        <fullName evidence="1">F-box domain-containing protein</fullName>
    </recommendedName>
</protein>
<dbReference type="AlphaFoldDB" id="A0A8H4TQS2"/>
<name>A0A8H4TQS2_9HYPO</name>
<proteinExistence type="predicted"/>
<dbReference type="SUPFAM" id="SSF81383">
    <property type="entry name" value="F-box domain"/>
    <property type="match status" value="1"/>
</dbReference>
<evidence type="ECO:0000313" key="3">
    <source>
        <dbReference type="Proteomes" id="UP000622797"/>
    </source>
</evidence>
<accession>A0A8H4TQS2</accession>
<reference evidence="2" key="2">
    <citation type="submission" date="2020-05" db="EMBL/GenBank/DDBJ databases">
        <authorList>
            <person name="Kim H.-S."/>
            <person name="Proctor R.H."/>
            <person name="Brown D.W."/>
        </authorList>
    </citation>
    <scope>NUCLEOTIDE SEQUENCE</scope>
    <source>
        <strain evidence="2">NRRL 20472</strain>
    </source>
</reference>
<gene>
    <name evidence="2" type="ORF">FSARC_9695</name>
</gene>
<feature type="domain" description="F-box" evidence="1">
    <location>
        <begin position="11"/>
        <end position="49"/>
    </location>
</feature>
<dbReference type="Proteomes" id="UP000622797">
    <property type="component" value="Unassembled WGS sequence"/>
</dbReference>
<dbReference type="EMBL" id="JABEXW010000560">
    <property type="protein sequence ID" value="KAF4962217.1"/>
    <property type="molecule type" value="Genomic_DNA"/>
</dbReference>
<organism evidence="2 3">
    <name type="scientific">Fusarium sarcochroum</name>
    <dbReference type="NCBI Taxonomy" id="1208366"/>
    <lineage>
        <taxon>Eukaryota</taxon>
        <taxon>Fungi</taxon>
        <taxon>Dikarya</taxon>
        <taxon>Ascomycota</taxon>
        <taxon>Pezizomycotina</taxon>
        <taxon>Sordariomycetes</taxon>
        <taxon>Hypocreomycetidae</taxon>
        <taxon>Hypocreales</taxon>
        <taxon>Nectriaceae</taxon>
        <taxon>Fusarium</taxon>
        <taxon>Fusarium lateritium species complex</taxon>
    </lineage>
</organism>
<comment type="caution">
    <text evidence="2">The sequence shown here is derived from an EMBL/GenBank/DDBJ whole genome shotgun (WGS) entry which is preliminary data.</text>
</comment>